<feature type="domain" description="CinA C-terminal" evidence="1">
    <location>
        <begin position="10"/>
        <end position="160"/>
    </location>
</feature>
<dbReference type="KEGG" id="kmn:HW532_01865"/>
<sequence>MFDRDVIMEAKEVLDLCRSAGLKVATAESCTGGLVSACLTDIAGSSDVVERGFVTYSNDAKMELLGVPADMLTAHGAVSEQVARAMAEGALERSHADIAVSVTGVAGPGGGTQDKPVGLVHLACARREQATDHRRMMFGDQGRQRIRILSVRTAFVLIANQIGRPSLA</sequence>
<keyword evidence="3" id="KW-1185">Reference proteome</keyword>
<evidence type="ECO:0000313" key="3">
    <source>
        <dbReference type="Proteomes" id="UP000593594"/>
    </source>
</evidence>
<dbReference type="NCBIfam" id="TIGR00199">
    <property type="entry name" value="PncC_domain"/>
    <property type="match status" value="1"/>
</dbReference>
<dbReference type="Pfam" id="PF02464">
    <property type="entry name" value="CinA"/>
    <property type="match status" value="1"/>
</dbReference>
<dbReference type="EMBL" id="CP058214">
    <property type="protein sequence ID" value="QPC41577.1"/>
    <property type="molecule type" value="Genomic_DNA"/>
</dbReference>
<name>A0A7S8HAH1_9HYPH</name>
<dbReference type="Proteomes" id="UP000593594">
    <property type="component" value="Chromosome"/>
</dbReference>
<evidence type="ECO:0000313" key="2">
    <source>
        <dbReference type="EMBL" id="QPC41577.1"/>
    </source>
</evidence>
<dbReference type="Gene3D" id="3.90.950.20">
    <property type="entry name" value="CinA-like"/>
    <property type="match status" value="1"/>
</dbReference>
<dbReference type="InterPro" id="IPR008136">
    <property type="entry name" value="CinA_C"/>
</dbReference>
<dbReference type="InterPro" id="IPR036653">
    <property type="entry name" value="CinA-like_C"/>
</dbReference>
<proteinExistence type="predicted"/>
<dbReference type="SUPFAM" id="SSF142433">
    <property type="entry name" value="CinA-like"/>
    <property type="match status" value="1"/>
</dbReference>
<organism evidence="2 3">
    <name type="scientific">Kaustia mangrovi</name>
    <dbReference type="NCBI Taxonomy" id="2593653"/>
    <lineage>
        <taxon>Bacteria</taxon>
        <taxon>Pseudomonadati</taxon>
        <taxon>Pseudomonadota</taxon>
        <taxon>Alphaproteobacteria</taxon>
        <taxon>Hyphomicrobiales</taxon>
        <taxon>Parvibaculaceae</taxon>
        <taxon>Kaustia</taxon>
    </lineage>
</organism>
<dbReference type="RefSeq" id="WP_213162797.1">
    <property type="nucleotide sequence ID" value="NZ_CP058214.1"/>
</dbReference>
<accession>A0A7S8HAH1</accession>
<evidence type="ECO:0000259" key="1">
    <source>
        <dbReference type="Pfam" id="PF02464"/>
    </source>
</evidence>
<gene>
    <name evidence="2" type="ORF">HW532_01865</name>
</gene>
<protein>
    <submittedName>
        <fullName evidence="2">CinA family protein</fullName>
    </submittedName>
</protein>
<dbReference type="AlphaFoldDB" id="A0A7S8HAH1"/>
<reference evidence="2 3" key="1">
    <citation type="submission" date="2020-06" db="EMBL/GenBank/DDBJ databases">
        <title>Genome sequence of 2 isolates from Red Sea Mangroves.</title>
        <authorList>
            <person name="Sefrji F."/>
            <person name="Michoud G."/>
            <person name="Merlino G."/>
            <person name="Daffonchio D."/>
        </authorList>
    </citation>
    <scope>NUCLEOTIDE SEQUENCE [LARGE SCALE GENOMIC DNA]</scope>
    <source>
        <strain evidence="2 3">R1DC25</strain>
    </source>
</reference>